<evidence type="ECO:0000313" key="1">
    <source>
        <dbReference type="EMBL" id="KAB6137993.1"/>
    </source>
</evidence>
<organism evidence="1 2">
    <name type="scientific">Bacteroides xylanisolvens</name>
    <dbReference type="NCBI Taxonomy" id="371601"/>
    <lineage>
        <taxon>Bacteria</taxon>
        <taxon>Pseudomonadati</taxon>
        <taxon>Bacteroidota</taxon>
        <taxon>Bacteroidia</taxon>
        <taxon>Bacteroidales</taxon>
        <taxon>Bacteroidaceae</taxon>
        <taxon>Bacteroides</taxon>
    </lineage>
</organism>
<dbReference type="InterPro" id="IPR043519">
    <property type="entry name" value="NT_sf"/>
</dbReference>
<dbReference type="PROSITE" id="PS50910">
    <property type="entry name" value="HEPN"/>
    <property type="match status" value="1"/>
</dbReference>
<dbReference type="SMART" id="SM00748">
    <property type="entry name" value="HEPN"/>
    <property type="match status" value="1"/>
</dbReference>
<dbReference type="RefSeq" id="WP_151921374.1">
    <property type="nucleotide sequence ID" value="NZ_JAOQBV010000017.1"/>
</dbReference>
<dbReference type="InterPro" id="IPR052548">
    <property type="entry name" value="Type_VII_TA_antitoxin"/>
</dbReference>
<dbReference type="AlphaFoldDB" id="A0A6A2RVW7"/>
<reference evidence="1 2" key="1">
    <citation type="journal article" date="2019" name="Nat. Med.">
        <title>A library of human gut bacterial isolates paired with longitudinal multiomics data enables mechanistic microbiome research.</title>
        <authorList>
            <person name="Poyet M."/>
            <person name="Groussin M."/>
            <person name="Gibbons S.M."/>
            <person name="Avila-Pacheco J."/>
            <person name="Jiang X."/>
            <person name="Kearney S.M."/>
            <person name="Perrotta A.R."/>
            <person name="Berdy B."/>
            <person name="Zhao S."/>
            <person name="Lieberman T.D."/>
            <person name="Swanson P.K."/>
            <person name="Smith M."/>
            <person name="Roesemann S."/>
            <person name="Alexander J.E."/>
            <person name="Rich S.A."/>
            <person name="Livny J."/>
            <person name="Vlamakis H."/>
            <person name="Clish C."/>
            <person name="Bullock K."/>
            <person name="Deik A."/>
            <person name="Scott J."/>
            <person name="Pierce K.A."/>
            <person name="Xavier R.J."/>
            <person name="Alm E.J."/>
        </authorList>
    </citation>
    <scope>NUCLEOTIDE SEQUENCE [LARGE SCALE GENOMIC DNA]</scope>
    <source>
        <strain evidence="1 2">BIOML-A62</strain>
    </source>
</reference>
<dbReference type="Pfam" id="PF05168">
    <property type="entry name" value="HEPN"/>
    <property type="match status" value="1"/>
</dbReference>
<dbReference type="CDD" id="cd05403">
    <property type="entry name" value="NT_KNTase_like"/>
    <property type="match status" value="1"/>
</dbReference>
<evidence type="ECO:0000313" key="2">
    <source>
        <dbReference type="Proteomes" id="UP000487596"/>
    </source>
</evidence>
<comment type="caution">
    <text evidence="1">The sequence shown here is derived from an EMBL/GenBank/DDBJ whole genome shotgun (WGS) entry which is preliminary data.</text>
</comment>
<dbReference type="Gene3D" id="3.30.460.10">
    <property type="entry name" value="Beta Polymerase, domain 2"/>
    <property type="match status" value="1"/>
</dbReference>
<dbReference type="PANTHER" id="PTHR33933:SF1">
    <property type="entry name" value="PROTEIN ADENYLYLTRANSFERASE MNTA-RELATED"/>
    <property type="match status" value="1"/>
</dbReference>
<dbReference type="InterPro" id="IPR007842">
    <property type="entry name" value="HEPN_dom"/>
</dbReference>
<name>A0A6A2RVW7_9BACE</name>
<accession>A0A6A2RVW7</accession>
<dbReference type="SUPFAM" id="SSF81301">
    <property type="entry name" value="Nucleotidyltransferase"/>
    <property type="match status" value="1"/>
</dbReference>
<protein>
    <submittedName>
        <fullName evidence="1">HEPN domain-containing protein</fullName>
    </submittedName>
</protein>
<dbReference type="Proteomes" id="UP000487596">
    <property type="component" value="Unassembled WGS sequence"/>
</dbReference>
<dbReference type="Gene3D" id="1.20.120.330">
    <property type="entry name" value="Nucleotidyltransferases domain 2"/>
    <property type="match status" value="1"/>
</dbReference>
<dbReference type="EMBL" id="WDEH01000018">
    <property type="protein sequence ID" value="KAB6137993.1"/>
    <property type="molecule type" value="Genomic_DNA"/>
</dbReference>
<dbReference type="PANTHER" id="PTHR33933">
    <property type="entry name" value="NUCLEOTIDYLTRANSFERASE"/>
    <property type="match status" value="1"/>
</dbReference>
<proteinExistence type="predicted"/>
<sequence length="299" mass="35429">MKKSIKRLPKCTQEELTVLLDLVCKSIGNCQMVILFGSYARGNYVLWDTNIEFGVHTSYQSDYDILLVVTGQTKYVERKLNRITNKYHDLFADRRHAFPQFVVEHINTVNRNLEISQYFFTDIVKEGIMLYNSGKCELAKPRKLSFREIRDIAQSEFDRLYPYACDFLGVVKEYFMPKEQYNLSAFMLHQTCEKLYYTILMVFTNYLPKTHKIKELSGMVKRFSQELTTVFPQNTDEEKECFDLLCRSYIEARYNKDFSISQEQLEYLIARIDILKDITERLCKEKIVEYDTMTESVIL</sequence>
<gene>
    <name evidence="1" type="ORF">GA424_12200</name>
</gene>
<dbReference type="SUPFAM" id="SSF81593">
    <property type="entry name" value="Nucleotidyltransferase substrate binding subunit/domain"/>
    <property type="match status" value="1"/>
</dbReference>